<organism evidence="2 3">
    <name type="scientific">Ceratopteris richardii</name>
    <name type="common">Triangle waterfern</name>
    <dbReference type="NCBI Taxonomy" id="49495"/>
    <lineage>
        <taxon>Eukaryota</taxon>
        <taxon>Viridiplantae</taxon>
        <taxon>Streptophyta</taxon>
        <taxon>Embryophyta</taxon>
        <taxon>Tracheophyta</taxon>
        <taxon>Polypodiopsida</taxon>
        <taxon>Polypodiidae</taxon>
        <taxon>Polypodiales</taxon>
        <taxon>Pteridineae</taxon>
        <taxon>Pteridaceae</taxon>
        <taxon>Parkerioideae</taxon>
        <taxon>Ceratopteris</taxon>
    </lineage>
</organism>
<protein>
    <submittedName>
        <fullName evidence="2">Uncharacterized protein</fullName>
    </submittedName>
</protein>
<evidence type="ECO:0000313" key="3">
    <source>
        <dbReference type="Proteomes" id="UP000825935"/>
    </source>
</evidence>
<dbReference type="GO" id="GO:0005856">
    <property type="term" value="C:cytoskeleton"/>
    <property type="evidence" value="ECO:0007669"/>
    <property type="project" value="TreeGrafter"/>
</dbReference>
<proteinExistence type="inferred from homology"/>
<dbReference type="PANTHER" id="PTHR31516">
    <property type="entry name" value="STABILIZER OF AXONEMAL MICROTUBULES 2"/>
    <property type="match status" value="1"/>
</dbReference>
<keyword evidence="3" id="KW-1185">Reference proteome</keyword>
<dbReference type="GO" id="GO:0008017">
    <property type="term" value="F:microtubule binding"/>
    <property type="evidence" value="ECO:0007669"/>
    <property type="project" value="InterPro"/>
</dbReference>
<evidence type="ECO:0000313" key="2">
    <source>
        <dbReference type="EMBL" id="KAH7426296.1"/>
    </source>
</evidence>
<dbReference type="EMBL" id="CM035416">
    <property type="protein sequence ID" value="KAH7426296.1"/>
    <property type="molecule type" value="Genomic_DNA"/>
</dbReference>
<comment type="caution">
    <text evidence="2">The sequence shown here is derived from an EMBL/GenBank/DDBJ whole genome shotgun (WGS) entry which is preliminary data.</text>
</comment>
<dbReference type="InterPro" id="IPR033336">
    <property type="entry name" value="SAXO1/2"/>
</dbReference>
<dbReference type="AlphaFoldDB" id="A0A8T2TXB4"/>
<evidence type="ECO:0000256" key="1">
    <source>
        <dbReference type="ARBA" id="ARBA00008738"/>
    </source>
</evidence>
<accession>A0A8T2TXB4</accession>
<dbReference type="Proteomes" id="UP000825935">
    <property type="component" value="Chromosome 11"/>
</dbReference>
<comment type="similarity">
    <text evidence="1">Belongs to the FAM154 family.</text>
</comment>
<reference evidence="2" key="1">
    <citation type="submission" date="2021-08" db="EMBL/GenBank/DDBJ databases">
        <title>WGS assembly of Ceratopteris richardii.</title>
        <authorList>
            <person name="Marchant D.B."/>
            <person name="Chen G."/>
            <person name="Jenkins J."/>
            <person name="Shu S."/>
            <person name="Leebens-Mack J."/>
            <person name="Grimwood J."/>
            <person name="Schmutz J."/>
            <person name="Soltis P."/>
            <person name="Soltis D."/>
            <person name="Chen Z.-H."/>
        </authorList>
    </citation>
    <scope>NUCLEOTIDE SEQUENCE</scope>
    <source>
        <strain evidence="2">Whitten #5841</strain>
        <tissue evidence="2">Leaf</tissue>
    </source>
</reference>
<dbReference type="Pfam" id="PF05217">
    <property type="entry name" value="SAXO1-2"/>
    <property type="match status" value="1"/>
</dbReference>
<gene>
    <name evidence="2" type="ORF">KP509_11G094200</name>
</gene>
<dbReference type="OMA" id="FNDETTY"/>
<dbReference type="OrthoDB" id="1932700at2759"/>
<name>A0A8T2TXB4_CERRI</name>
<sequence>MVLQNAIARRVACTDLQANTTNMGSSDIDPCKLQGKNCMCHVCDCGTHKCSNLKPPTEVHYPKGLGSEYSGRYVQWPNQEKLKPKDSAAARDSPPFKGVTTNKADYCPKKFSQRIPALLGGDKALGSCMPGGSYTNVVSEYGHGYKKKPLQQRTPASTRAKAFAEGARFDDTTTNHSDFKAWPLAPRAPAHLPSPCFDDGSRLDDVTTYSRDFWDKSKALPPPIIPRRDVNTALHPPLSDETTHHHDFVAKPLPERFLPVRHDADHLRDPVERSFAGETTYHGDFKAWPTKLNHRIDPLKCHLTAPLDTPFGGETNYRHDYKAPKFPKRCPVLLRPRPQKFQADHFLYE</sequence>
<dbReference type="PANTHER" id="PTHR31516:SF17">
    <property type="entry name" value="STABILIZER OF AXONEMAL MICROTUBULES 2"/>
    <property type="match status" value="1"/>
</dbReference>